<dbReference type="eggNOG" id="ENOG50341UG">
    <property type="taxonomic scope" value="Bacteria"/>
</dbReference>
<dbReference type="Proteomes" id="UP000001685">
    <property type="component" value="Chromosome"/>
</dbReference>
<evidence type="ECO:0000313" key="1">
    <source>
        <dbReference type="EMBL" id="BAG19683.1"/>
    </source>
</evidence>
<dbReference type="KEGG" id="sgr:SGR_2854"/>
<dbReference type="HOGENOM" id="CLU_2353698_0_0_11"/>
<proteinExistence type="predicted"/>
<organism evidence="1 2">
    <name type="scientific">Streptomyces griseus subsp. griseus (strain JCM 4626 / CBS 651.72 / NBRC 13350 / KCC S-0626 / ISP 5235)</name>
    <dbReference type="NCBI Taxonomy" id="455632"/>
    <lineage>
        <taxon>Bacteria</taxon>
        <taxon>Bacillati</taxon>
        <taxon>Actinomycetota</taxon>
        <taxon>Actinomycetes</taxon>
        <taxon>Kitasatosporales</taxon>
        <taxon>Streptomycetaceae</taxon>
        <taxon>Streptomyces</taxon>
    </lineage>
</organism>
<dbReference type="AlphaFoldDB" id="B1W427"/>
<protein>
    <recommendedName>
        <fullName evidence="3">Tail assembly chaperone</fullName>
    </recommendedName>
</protein>
<dbReference type="EMBL" id="AP009493">
    <property type="protein sequence ID" value="BAG19683.1"/>
    <property type="molecule type" value="Genomic_DNA"/>
</dbReference>
<sequence length="109" mass="12103">MAPFPRTRNGESRMATFDVNAARAQRLEALGRTWSFELDDDTFELPTELTRATAAALRSLDDNDVDGLLRLLLGEEQFGRFEQHEITMQDIAALLEAYGKETGLGLGEG</sequence>
<reference evidence="2" key="1">
    <citation type="journal article" date="2008" name="J. Bacteriol.">
        <title>Genome sequence of the streptomycin-producing microorganism Streptomyces griseus IFO 13350.</title>
        <authorList>
            <person name="Ohnishi Y."/>
            <person name="Ishikawa J."/>
            <person name="Hara H."/>
            <person name="Suzuki H."/>
            <person name="Ikenoya M."/>
            <person name="Ikeda H."/>
            <person name="Yamashita A."/>
            <person name="Hattori M."/>
            <person name="Horinouchi S."/>
        </authorList>
    </citation>
    <scope>NUCLEOTIDE SEQUENCE [LARGE SCALE GENOMIC DNA]</scope>
    <source>
        <strain evidence="2">JCM 4626 / NBRC 13350</strain>
    </source>
</reference>
<gene>
    <name evidence="1" type="ordered locus">SGR_2854</name>
</gene>
<evidence type="ECO:0000313" key="2">
    <source>
        <dbReference type="Proteomes" id="UP000001685"/>
    </source>
</evidence>
<accession>B1W427</accession>
<evidence type="ECO:0008006" key="3">
    <source>
        <dbReference type="Google" id="ProtNLM"/>
    </source>
</evidence>
<name>B1W427_STRGG</name>